<evidence type="ECO:0000259" key="3">
    <source>
        <dbReference type="Pfam" id="PF06904"/>
    </source>
</evidence>
<dbReference type="AlphaFoldDB" id="A0A6I4UVF7"/>
<feature type="region of interest" description="Disordered" evidence="1">
    <location>
        <begin position="24"/>
        <end position="46"/>
    </location>
</feature>
<dbReference type="Proteomes" id="UP000469159">
    <property type="component" value="Unassembled WGS sequence"/>
</dbReference>
<evidence type="ECO:0000313" key="4">
    <source>
        <dbReference type="EMBL" id="MXP41437.1"/>
    </source>
</evidence>
<protein>
    <submittedName>
        <fullName evidence="4">Extensin</fullName>
    </submittedName>
</protein>
<dbReference type="InterPro" id="IPR009683">
    <property type="entry name" value="Extensin-like_C"/>
</dbReference>
<dbReference type="Pfam" id="PF06904">
    <property type="entry name" value="Extensin-like_C"/>
    <property type="match status" value="1"/>
</dbReference>
<keyword evidence="2" id="KW-0732">Signal</keyword>
<comment type="caution">
    <text evidence="4">The sequence shown here is derived from an EMBL/GenBank/DDBJ whole genome shotgun (WGS) entry which is preliminary data.</text>
</comment>
<keyword evidence="5" id="KW-1185">Reference proteome</keyword>
<organism evidence="4 5">
    <name type="scientific">Croceibacterium soli</name>
    <dbReference type="NCBI Taxonomy" id="1739690"/>
    <lineage>
        <taxon>Bacteria</taxon>
        <taxon>Pseudomonadati</taxon>
        <taxon>Pseudomonadota</taxon>
        <taxon>Alphaproteobacteria</taxon>
        <taxon>Sphingomonadales</taxon>
        <taxon>Erythrobacteraceae</taxon>
        <taxon>Croceibacterium</taxon>
    </lineage>
</organism>
<proteinExistence type="predicted"/>
<accession>A0A6I4UVF7</accession>
<feature type="chain" id="PRO_5026231536" evidence="2">
    <location>
        <begin position="25"/>
        <end position="228"/>
    </location>
</feature>
<dbReference type="OrthoDB" id="9809788at2"/>
<evidence type="ECO:0000256" key="1">
    <source>
        <dbReference type="SAM" id="MobiDB-lite"/>
    </source>
</evidence>
<sequence length="228" mass="23918">MLRAAPALAALLALAACSALPESAGEQSSSSRDRPPQAAAPQVSNNPQARQCLADLGLTQASFAPLPDQYFSEGCSTLNTVKLSSVRSDRASITLSNLGPVTCPVADAFVAWARFGVDRAARQLLGSGLRSIETMGSYSCRNVGGSGRRSAHASAAAVDIGAFVLEDGRRISVLGGWHGGSAAEREFLRVVHRSACKRFDTVLGPDYNSAHHDHLHVEGVIGGKSYCR</sequence>
<name>A0A6I4UVF7_9SPHN</name>
<evidence type="ECO:0000256" key="2">
    <source>
        <dbReference type="SAM" id="SignalP"/>
    </source>
</evidence>
<feature type="signal peptide" evidence="2">
    <location>
        <begin position="1"/>
        <end position="24"/>
    </location>
</feature>
<dbReference type="EMBL" id="WTYK01000003">
    <property type="protein sequence ID" value="MXP41437.1"/>
    <property type="molecule type" value="Genomic_DNA"/>
</dbReference>
<reference evidence="4 5" key="1">
    <citation type="submission" date="2019-12" db="EMBL/GenBank/DDBJ databases">
        <title>Genomic-based taxomic classification of the family Erythrobacteraceae.</title>
        <authorList>
            <person name="Xu L."/>
        </authorList>
    </citation>
    <scope>NUCLEOTIDE SEQUENCE [LARGE SCALE GENOMIC DNA]</scope>
    <source>
        <strain evidence="4 5">MCCC 1K02066</strain>
    </source>
</reference>
<gene>
    <name evidence="4" type="ORF">GRI75_07245</name>
</gene>
<evidence type="ECO:0000313" key="5">
    <source>
        <dbReference type="Proteomes" id="UP000469159"/>
    </source>
</evidence>
<feature type="domain" description="Extensin-like C-terminal" evidence="3">
    <location>
        <begin position="51"/>
        <end position="228"/>
    </location>
</feature>
<dbReference type="PROSITE" id="PS51257">
    <property type="entry name" value="PROKAR_LIPOPROTEIN"/>
    <property type="match status" value="1"/>
</dbReference>